<dbReference type="EMBL" id="BKCJ011027695">
    <property type="protein sequence ID" value="GFC70153.1"/>
    <property type="molecule type" value="Genomic_DNA"/>
</dbReference>
<gene>
    <name evidence="1" type="ORF">Tci_842123</name>
</gene>
<organism evidence="1">
    <name type="scientific">Tanacetum cinerariifolium</name>
    <name type="common">Dalmatian daisy</name>
    <name type="synonym">Chrysanthemum cinerariifolium</name>
    <dbReference type="NCBI Taxonomy" id="118510"/>
    <lineage>
        <taxon>Eukaryota</taxon>
        <taxon>Viridiplantae</taxon>
        <taxon>Streptophyta</taxon>
        <taxon>Embryophyta</taxon>
        <taxon>Tracheophyta</taxon>
        <taxon>Spermatophyta</taxon>
        <taxon>Magnoliopsida</taxon>
        <taxon>eudicotyledons</taxon>
        <taxon>Gunneridae</taxon>
        <taxon>Pentapetalae</taxon>
        <taxon>asterids</taxon>
        <taxon>campanulids</taxon>
        <taxon>Asterales</taxon>
        <taxon>Asteraceae</taxon>
        <taxon>Asteroideae</taxon>
        <taxon>Anthemideae</taxon>
        <taxon>Anthemidinae</taxon>
        <taxon>Tanacetum</taxon>
    </lineage>
</organism>
<proteinExistence type="predicted"/>
<protein>
    <submittedName>
        <fullName evidence="1">Uncharacterized protein</fullName>
    </submittedName>
</protein>
<evidence type="ECO:0000313" key="1">
    <source>
        <dbReference type="EMBL" id="GFC70153.1"/>
    </source>
</evidence>
<sequence>ATPLTPATTAGATATAVAFPVAVAAVAGCGWQNSHHRRGGANTNLSISCPLGCPPPNHHRGGGRTTVQPPQPHLVVSGLWW</sequence>
<dbReference type="AlphaFoldDB" id="A0A699QHM5"/>
<reference evidence="1" key="1">
    <citation type="journal article" date="2019" name="Sci. Rep.">
        <title>Draft genome of Tanacetum cinerariifolium, the natural source of mosquito coil.</title>
        <authorList>
            <person name="Yamashiro T."/>
            <person name="Shiraishi A."/>
            <person name="Satake H."/>
            <person name="Nakayama K."/>
        </authorList>
    </citation>
    <scope>NUCLEOTIDE SEQUENCE</scope>
</reference>
<accession>A0A699QHM5</accession>
<comment type="caution">
    <text evidence="1">The sequence shown here is derived from an EMBL/GenBank/DDBJ whole genome shotgun (WGS) entry which is preliminary data.</text>
</comment>
<name>A0A699QHM5_TANCI</name>
<feature type="non-terminal residue" evidence="1">
    <location>
        <position position="1"/>
    </location>
</feature>